<keyword evidence="2" id="KW-1185">Reference proteome</keyword>
<name>A0ABQ8SPH5_PERAM</name>
<accession>A0ABQ8SPH5</accession>
<evidence type="ECO:0000313" key="2">
    <source>
        <dbReference type="Proteomes" id="UP001148838"/>
    </source>
</evidence>
<dbReference type="EMBL" id="JAJSOF020000023">
    <property type="protein sequence ID" value="KAJ4436077.1"/>
    <property type="molecule type" value="Genomic_DNA"/>
</dbReference>
<gene>
    <name evidence="1" type="ORF">ANN_18704</name>
</gene>
<feature type="non-terminal residue" evidence="1">
    <location>
        <position position="1"/>
    </location>
</feature>
<organism evidence="1 2">
    <name type="scientific">Periplaneta americana</name>
    <name type="common">American cockroach</name>
    <name type="synonym">Blatta americana</name>
    <dbReference type="NCBI Taxonomy" id="6978"/>
    <lineage>
        <taxon>Eukaryota</taxon>
        <taxon>Metazoa</taxon>
        <taxon>Ecdysozoa</taxon>
        <taxon>Arthropoda</taxon>
        <taxon>Hexapoda</taxon>
        <taxon>Insecta</taxon>
        <taxon>Pterygota</taxon>
        <taxon>Neoptera</taxon>
        <taxon>Polyneoptera</taxon>
        <taxon>Dictyoptera</taxon>
        <taxon>Blattodea</taxon>
        <taxon>Blattoidea</taxon>
        <taxon>Blattidae</taxon>
        <taxon>Blattinae</taxon>
        <taxon>Periplaneta</taxon>
    </lineage>
</organism>
<evidence type="ECO:0000313" key="1">
    <source>
        <dbReference type="EMBL" id="KAJ4436077.1"/>
    </source>
</evidence>
<comment type="caution">
    <text evidence="1">The sequence shown here is derived from an EMBL/GenBank/DDBJ whole genome shotgun (WGS) entry which is preliminary data.</text>
</comment>
<sequence length="156" mass="18221">ANKLLKSSEVKNDLDFIAPEFNFLTEVFIRLKERDLEIVEDIVERLDSVQGEKELLDEKPQAFQRHCENGTQGGGWFSEPTHARCEVQGPHRTNLDYTRDSEWFLQLRDARSAQRRREVSLRHLGQIRPAEFVRGAHCEALENSFASRGKKQWWVV</sequence>
<dbReference type="Proteomes" id="UP001148838">
    <property type="component" value="Unassembled WGS sequence"/>
</dbReference>
<protein>
    <submittedName>
        <fullName evidence="1">Uncharacterized protein</fullName>
    </submittedName>
</protein>
<reference evidence="1 2" key="1">
    <citation type="journal article" date="2022" name="Allergy">
        <title>Genome assembly and annotation of Periplaneta americana reveal a comprehensive cockroach allergen profile.</title>
        <authorList>
            <person name="Wang L."/>
            <person name="Xiong Q."/>
            <person name="Saelim N."/>
            <person name="Wang L."/>
            <person name="Nong W."/>
            <person name="Wan A.T."/>
            <person name="Shi M."/>
            <person name="Liu X."/>
            <person name="Cao Q."/>
            <person name="Hui J.H.L."/>
            <person name="Sookrung N."/>
            <person name="Leung T.F."/>
            <person name="Tungtrongchitr A."/>
            <person name="Tsui S.K.W."/>
        </authorList>
    </citation>
    <scope>NUCLEOTIDE SEQUENCE [LARGE SCALE GENOMIC DNA]</scope>
    <source>
        <strain evidence="1">PWHHKU_190912</strain>
    </source>
</reference>
<proteinExistence type="predicted"/>